<dbReference type="EMBL" id="CP043617">
    <property type="protein sequence ID" value="QFR48627.1"/>
    <property type="molecule type" value="Genomic_DNA"/>
</dbReference>
<protein>
    <recommendedName>
        <fullName evidence="1">diguanylate cyclase</fullName>
        <ecNumber evidence="1">2.7.7.65</ecNumber>
    </recommendedName>
</protein>
<dbReference type="Pfam" id="PF00990">
    <property type="entry name" value="GGDEF"/>
    <property type="match status" value="1"/>
</dbReference>
<evidence type="ECO:0000313" key="7">
    <source>
        <dbReference type="Proteomes" id="UP000326944"/>
    </source>
</evidence>
<keyword evidence="7" id="KW-1185">Reference proteome</keyword>
<evidence type="ECO:0000256" key="2">
    <source>
        <dbReference type="ARBA" id="ARBA00034247"/>
    </source>
</evidence>
<feature type="modified residue" description="4-aspartylphosphate" evidence="3">
    <location>
        <position position="55"/>
    </location>
</feature>
<dbReference type="PROSITE" id="PS50887">
    <property type="entry name" value="GGDEF"/>
    <property type="match status" value="1"/>
</dbReference>
<dbReference type="Proteomes" id="UP000326944">
    <property type="component" value="Chromosome"/>
</dbReference>
<dbReference type="NCBIfam" id="TIGR00254">
    <property type="entry name" value="GGDEF"/>
    <property type="match status" value="1"/>
</dbReference>
<dbReference type="GO" id="GO:1902201">
    <property type="term" value="P:negative regulation of bacterial-type flagellum-dependent cell motility"/>
    <property type="evidence" value="ECO:0007669"/>
    <property type="project" value="TreeGrafter"/>
</dbReference>
<dbReference type="Pfam" id="PF00072">
    <property type="entry name" value="Response_reg"/>
    <property type="match status" value="1"/>
</dbReference>
<dbReference type="PANTHER" id="PTHR45138:SF9">
    <property type="entry name" value="DIGUANYLATE CYCLASE DGCM-RELATED"/>
    <property type="match status" value="1"/>
</dbReference>
<feature type="domain" description="Response regulatory" evidence="4">
    <location>
        <begin position="6"/>
        <end position="122"/>
    </location>
</feature>
<dbReference type="InterPro" id="IPR029787">
    <property type="entry name" value="Nucleotide_cyclase"/>
</dbReference>
<dbReference type="SMART" id="SM00448">
    <property type="entry name" value="REC"/>
    <property type="match status" value="1"/>
</dbReference>
<dbReference type="GO" id="GO:0005886">
    <property type="term" value="C:plasma membrane"/>
    <property type="evidence" value="ECO:0007669"/>
    <property type="project" value="TreeGrafter"/>
</dbReference>
<gene>
    <name evidence="6" type="ORF">FJR48_02345</name>
</gene>
<dbReference type="GO" id="GO:0052621">
    <property type="term" value="F:diguanylate cyclase activity"/>
    <property type="evidence" value="ECO:0007669"/>
    <property type="project" value="UniProtKB-EC"/>
</dbReference>
<dbReference type="FunFam" id="3.30.70.270:FF:000001">
    <property type="entry name" value="Diguanylate cyclase domain protein"/>
    <property type="match status" value="1"/>
</dbReference>
<dbReference type="InterPro" id="IPR043128">
    <property type="entry name" value="Rev_trsase/Diguanyl_cyclase"/>
</dbReference>
<dbReference type="PROSITE" id="PS50110">
    <property type="entry name" value="RESPONSE_REGULATORY"/>
    <property type="match status" value="1"/>
</dbReference>
<sequence>MRNNKTILIVDDVHANMEILGSFLKDLYEVKYASDGISALKMTHTEPIPDLILLDVEMPDMNGFEVLKFLKKDSKTKNIPVIFVTGHNDIKNEERGLINGAVDYITKPISPIIVKARVNTHITLKHQQDELIFRASHDQLTEIYNRHKLVEEGNRYFSKSIRHNEDLCIAIIDVDHFKNINDTYGHMIGDEVLKAIASILHKSIRVEDIVARYGGEEFVVIFDRCTIKDAFDKANKLRMKINYANPGDIKVSASFGLTSLKHDLHRNFDHMLKEADDALYEAKESGRNKVVIYK</sequence>
<dbReference type="Gene3D" id="3.40.50.2300">
    <property type="match status" value="1"/>
</dbReference>
<dbReference type="SMART" id="SM00267">
    <property type="entry name" value="GGDEF"/>
    <property type="match status" value="1"/>
</dbReference>
<feature type="domain" description="GGDEF" evidence="5">
    <location>
        <begin position="165"/>
        <end position="294"/>
    </location>
</feature>
<dbReference type="EC" id="2.7.7.65" evidence="1"/>
<dbReference type="SUPFAM" id="SSF55073">
    <property type="entry name" value="Nucleotide cyclase"/>
    <property type="match status" value="1"/>
</dbReference>
<name>A0A5P8NZ65_9BACT</name>
<evidence type="ECO:0000256" key="1">
    <source>
        <dbReference type="ARBA" id="ARBA00012528"/>
    </source>
</evidence>
<dbReference type="SUPFAM" id="SSF52172">
    <property type="entry name" value="CheY-like"/>
    <property type="match status" value="1"/>
</dbReference>
<dbReference type="GO" id="GO:0000160">
    <property type="term" value="P:phosphorelay signal transduction system"/>
    <property type="evidence" value="ECO:0007669"/>
    <property type="project" value="InterPro"/>
</dbReference>
<dbReference type="InterPro" id="IPR011006">
    <property type="entry name" value="CheY-like_superfamily"/>
</dbReference>
<dbReference type="InterPro" id="IPR001789">
    <property type="entry name" value="Sig_transdc_resp-reg_receiver"/>
</dbReference>
<proteinExistence type="predicted"/>
<dbReference type="KEGG" id="sulg:FJR48_02345"/>
<dbReference type="Gene3D" id="3.30.70.270">
    <property type="match status" value="1"/>
</dbReference>
<evidence type="ECO:0000256" key="3">
    <source>
        <dbReference type="PROSITE-ProRule" id="PRU00169"/>
    </source>
</evidence>
<dbReference type="CDD" id="cd01949">
    <property type="entry name" value="GGDEF"/>
    <property type="match status" value="1"/>
</dbReference>
<dbReference type="PANTHER" id="PTHR45138">
    <property type="entry name" value="REGULATORY COMPONENTS OF SENSORY TRANSDUCTION SYSTEM"/>
    <property type="match status" value="1"/>
</dbReference>
<keyword evidence="3" id="KW-0597">Phosphoprotein</keyword>
<evidence type="ECO:0000259" key="5">
    <source>
        <dbReference type="PROSITE" id="PS50887"/>
    </source>
</evidence>
<accession>A0A5P8NZ65</accession>
<organism evidence="6 7">
    <name type="scientific">Sulfurimonas lithotrophica</name>
    <dbReference type="NCBI Taxonomy" id="2590022"/>
    <lineage>
        <taxon>Bacteria</taxon>
        <taxon>Pseudomonadati</taxon>
        <taxon>Campylobacterota</taxon>
        <taxon>Epsilonproteobacteria</taxon>
        <taxon>Campylobacterales</taxon>
        <taxon>Sulfurimonadaceae</taxon>
        <taxon>Sulfurimonas</taxon>
    </lineage>
</organism>
<dbReference type="GO" id="GO:0043709">
    <property type="term" value="P:cell adhesion involved in single-species biofilm formation"/>
    <property type="evidence" value="ECO:0007669"/>
    <property type="project" value="TreeGrafter"/>
</dbReference>
<dbReference type="AlphaFoldDB" id="A0A5P8NZ65"/>
<dbReference type="RefSeq" id="WP_152306570.1">
    <property type="nucleotide sequence ID" value="NZ_CP043617.1"/>
</dbReference>
<dbReference type="OrthoDB" id="9778432at2"/>
<evidence type="ECO:0000313" key="6">
    <source>
        <dbReference type="EMBL" id="QFR48627.1"/>
    </source>
</evidence>
<comment type="catalytic activity">
    <reaction evidence="2">
        <text>2 GTP = 3',3'-c-di-GMP + 2 diphosphate</text>
        <dbReference type="Rhea" id="RHEA:24898"/>
        <dbReference type="ChEBI" id="CHEBI:33019"/>
        <dbReference type="ChEBI" id="CHEBI:37565"/>
        <dbReference type="ChEBI" id="CHEBI:58805"/>
        <dbReference type="EC" id="2.7.7.65"/>
    </reaction>
</comment>
<reference evidence="6 7" key="1">
    <citation type="submission" date="2019-09" db="EMBL/GenBank/DDBJ databases">
        <title>Sulfurimonas gotlandica sp. nov., a chemoautotrophic and psychrotolerant epsilonproteobacterium isolated from a pelagic redoxcline, and an emended description of the genus Sulfurimonas.</title>
        <authorList>
            <person name="Wang S."/>
            <person name="Jiang L."/>
            <person name="Shao S."/>
        </authorList>
    </citation>
    <scope>NUCLEOTIDE SEQUENCE [LARGE SCALE GENOMIC DNA]</scope>
    <source>
        <strain evidence="6 7">GYSZ_1</strain>
    </source>
</reference>
<dbReference type="InterPro" id="IPR050469">
    <property type="entry name" value="Diguanylate_Cyclase"/>
</dbReference>
<dbReference type="InterPro" id="IPR000160">
    <property type="entry name" value="GGDEF_dom"/>
</dbReference>
<evidence type="ECO:0000259" key="4">
    <source>
        <dbReference type="PROSITE" id="PS50110"/>
    </source>
</evidence>